<dbReference type="RefSeq" id="WP_003056880.1">
    <property type="nucleotide sequence ID" value="NZ_CP006704.1"/>
</dbReference>
<reference evidence="2 3" key="1">
    <citation type="journal article" date="2014" name="Genome Announc.">
        <title>Complete Genome Sequence of Polychlorinated Biphenyl Degrader Comamonas testosteroni TK102 (NBRC 109938).</title>
        <authorList>
            <person name="Fukuda K."/>
            <person name="Hosoyama A."/>
            <person name="Tsuchikane K."/>
            <person name="Ohji S."/>
            <person name="Yamazoe A."/>
            <person name="Fujita N."/>
            <person name="Shintani M."/>
            <person name="Kimbara K."/>
        </authorList>
    </citation>
    <scope>NUCLEOTIDE SEQUENCE [LARGE SCALE GENOMIC DNA]</scope>
    <source>
        <strain evidence="2">TK102</strain>
    </source>
</reference>
<dbReference type="Gene3D" id="2.30.30.240">
    <property type="entry name" value="PRC-barrel domain"/>
    <property type="match status" value="1"/>
</dbReference>
<dbReference type="KEGG" id="ctes:O987_09735"/>
<dbReference type="InterPro" id="IPR027275">
    <property type="entry name" value="PRC-brl_dom"/>
</dbReference>
<proteinExistence type="predicted"/>
<evidence type="ECO:0000313" key="2">
    <source>
        <dbReference type="EMBL" id="AIJ46071.1"/>
    </source>
</evidence>
<organism evidence="2 3">
    <name type="scientific">Comamonas testosteroni TK102</name>
    <dbReference type="NCBI Taxonomy" id="1392005"/>
    <lineage>
        <taxon>Bacteria</taxon>
        <taxon>Pseudomonadati</taxon>
        <taxon>Pseudomonadota</taxon>
        <taxon>Betaproteobacteria</taxon>
        <taxon>Burkholderiales</taxon>
        <taxon>Comamonadaceae</taxon>
        <taxon>Comamonas</taxon>
    </lineage>
</organism>
<dbReference type="InterPro" id="IPR011033">
    <property type="entry name" value="PRC_barrel-like_sf"/>
</dbReference>
<protein>
    <submittedName>
        <fullName evidence="2">Photosystem reaction center subunit H</fullName>
    </submittedName>
</protein>
<feature type="domain" description="PRC-barrel" evidence="1">
    <location>
        <begin position="9"/>
        <end position="84"/>
    </location>
</feature>
<gene>
    <name evidence="2" type="ORF">O987_09735</name>
</gene>
<name>A0A076PN45_COMTE</name>
<evidence type="ECO:0000259" key="1">
    <source>
        <dbReference type="Pfam" id="PF05239"/>
    </source>
</evidence>
<dbReference type="AlphaFoldDB" id="A0A076PN45"/>
<dbReference type="HOGENOM" id="CLU_108884_2_0_4"/>
<accession>A0A076PN45</accession>
<evidence type="ECO:0000313" key="3">
    <source>
        <dbReference type="Proteomes" id="UP000028782"/>
    </source>
</evidence>
<dbReference type="SUPFAM" id="SSF50346">
    <property type="entry name" value="PRC-barrel domain"/>
    <property type="match status" value="1"/>
</dbReference>
<dbReference type="Proteomes" id="UP000028782">
    <property type="component" value="Chromosome"/>
</dbReference>
<dbReference type="Pfam" id="PF05239">
    <property type="entry name" value="PRC"/>
    <property type="match status" value="1"/>
</dbReference>
<dbReference type="PANTHER" id="PTHR36505">
    <property type="entry name" value="BLR1072 PROTEIN"/>
    <property type="match status" value="1"/>
</dbReference>
<dbReference type="PANTHER" id="PTHR36505:SF1">
    <property type="entry name" value="BLR1072 PROTEIN"/>
    <property type="match status" value="1"/>
</dbReference>
<sequence>MITTSALISSSKVDGTKVYNPAGEKLGSIESLMIDKISGQVRYAVMAFGGFLGMGTDRHPLPWSTLKYDVNQEGYVVSLSKEQLREGPRYPVDTVPEYTDEYGRRVHDYYGVPWI</sequence>
<dbReference type="EMBL" id="CP006704">
    <property type="protein sequence ID" value="AIJ46071.1"/>
    <property type="molecule type" value="Genomic_DNA"/>
</dbReference>